<dbReference type="AlphaFoldDB" id="A0A853BNH5"/>
<dbReference type="RefSeq" id="WP_179767598.1">
    <property type="nucleotide sequence ID" value="NZ_JACCFO010000001.1"/>
</dbReference>
<sequence length="76" mass="8515">MTNYPPEFPVLAARDALDKGVPVHVAALHESFRHVWGQVIADIEAMGWTLEHWAVTTAGDDTFAYPVFRRTSPPRP</sequence>
<name>A0A853BNH5_9ACTN</name>
<gene>
    <name evidence="1" type="ORF">HNR12_002474</name>
</gene>
<dbReference type="EMBL" id="JACCFO010000001">
    <property type="protein sequence ID" value="NYI96197.1"/>
    <property type="molecule type" value="Genomic_DNA"/>
</dbReference>
<keyword evidence="2" id="KW-1185">Reference proteome</keyword>
<proteinExistence type="predicted"/>
<comment type="caution">
    <text evidence="1">The sequence shown here is derived from an EMBL/GenBank/DDBJ whole genome shotgun (WGS) entry which is preliminary data.</text>
</comment>
<organism evidence="1 2">
    <name type="scientific">Streptomonospora nanhaiensis</name>
    <dbReference type="NCBI Taxonomy" id="1323731"/>
    <lineage>
        <taxon>Bacteria</taxon>
        <taxon>Bacillati</taxon>
        <taxon>Actinomycetota</taxon>
        <taxon>Actinomycetes</taxon>
        <taxon>Streptosporangiales</taxon>
        <taxon>Nocardiopsidaceae</taxon>
        <taxon>Streptomonospora</taxon>
    </lineage>
</organism>
<reference evidence="1 2" key="1">
    <citation type="submission" date="2020-07" db="EMBL/GenBank/DDBJ databases">
        <title>Sequencing the genomes of 1000 actinobacteria strains.</title>
        <authorList>
            <person name="Klenk H.-P."/>
        </authorList>
    </citation>
    <scope>NUCLEOTIDE SEQUENCE [LARGE SCALE GENOMIC DNA]</scope>
    <source>
        <strain evidence="1 2">DSM 45927</strain>
    </source>
</reference>
<evidence type="ECO:0000313" key="1">
    <source>
        <dbReference type="EMBL" id="NYI96197.1"/>
    </source>
</evidence>
<protein>
    <submittedName>
        <fullName evidence="1">Uncharacterized protein</fullName>
    </submittedName>
</protein>
<dbReference type="Proteomes" id="UP000575985">
    <property type="component" value="Unassembled WGS sequence"/>
</dbReference>
<accession>A0A853BNH5</accession>
<evidence type="ECO:0000313" key="2">
    <source>
        <dbReference type="Proteomes" id="UP000575985"/>
    </source>
</evidence>